<feature type="chain" id="PRO_5021917623" description="BIG2 domain-containing protein" evidence="2">
    <location>
        <begin position="28"/>
        <end position="1047"/>
    </location>
</feature>
<keyword evidence="2" id="KW-0732">Signal</keyword>
<gene>
    <name evidence="3" type="ORF">Pla163_37970</name>
</gene>
<dbReference type="EMBL" id="CP036290">
    <property type="protein sequence ID" value="QDU86646.1"/>
    <property type="molecule type" value="Genomic_DNA"/>
</dbReference>
<dbReference type="Proteomes" id="UP000319342">
    <property type="component" value="Chromosome"/>
</dbReference>
<dbReference type="Gene3D" id="2.60.40.1080">
    <property type="match status" value="1"/>
</dbReference>
<feature type="region of interest" description="Disordered" evidence="1">
    <location>
        <begin position="413"/>
        <end position="433"/>
    </location>
</feature>
<evidence type="ECO:0000313" key="3">
    <source>
        <dbReference type="EMBL" id="QDU86646.1"/>
    </source>
</evidence>
<protein>
    <recommendedName>
        <fullName evidence="5">BIG2 domain-containing protein</fullName>
    </recommendedName>
</protein>
<dbReference type="AlphaFoldDB" id="A0A518D599"/>
<sequence precursor="true">MSAKQFMRKTELSLALLTTLAASSALAAPQQWPPDPDPCNGWTPHVSTDPFFWDEMQVTVPTELQNWLFNWGTAHGNSTTVTVGDIEGADDGDLNIVIYNSNEAALAARLDIDWGTKSVTVTPLWFWLSPYALDSANGGLAGSPPTPNQRSGTELTGPIIHDFDGDGENEVLLHAQDYRRISGTYAWRDSLYVLSNPTIAGGYPAGSGSSSNGTQAWSGTSIAQPTVYTIPGGDTFTGEQNRGLGNRAGVCNVSDATDDPRDIVSHTHDADTCGVWRFEDNGTTKEIVLLYAFDYYGTKTELPTGYTVSDRRPTHEFNWLDSDGDGFDEFFIDGELDFVDADVNGDPDPINQAHPKAGRQVWITQQMTSNTGPLHVDQMFAARWDVASAPGELQALGVPEYQKDTLYRLRDASAPRGAPTSADENTASPVVHGQGIASGNFSVGNDGLEALFFPKEQVANPVVVPPSPTGVGGVDAGGYLTNVTGEDLLAIDGTVFYYWDPGSGEPYKRVSTGPSRRALPIDFDGDYSRDEAVSNPWDALIVWACGYKGDGLPSYFPTPTQIENLSAPYPDAYSPYDPLNPSDDEWHFFYHGKDGSERLTWGWNNGGPGRGWHFWEKLAETWPHGNRPNPFVYDLGNDHREEVLAPTPDGLYILFNEEAYSGSPRMSPTRFLEYRLWRQDVMNPPFVYQDLPEIAELRITPETSGLDFASTRQMAATIVLSNGGTVDVTDLVSWSVDRQGLATISSAGILASKSLNGAVRVNASIDLGDSLVGLGGGSLEAEPAYVMCTSATKPVVILAGYSTTRLESGVSGSVLRVEARVAQRDGDAVVVEATNADGTPWDPLGTGTLTLLDDGGSASGDDVAGDGIYTASIVLTPTGGQNGLVLGDNLKGVRAYLAATPSNISKAWPYLTIGATQTWFDITGPCVGLGSENDGLADADVPHIRQAGFRAIPGIRGASTILFVEAVVDRPTSDSDAALTVIADFTSVIGGITFPVVLTESTPGVFSYFGITPPAAANGSYLVGIRATTPDPLLGDSDCWPRLRIHQ</sequence>
<evidence type="ECO:0000313" key="4">
    <source>
        <dbReference type="Proteomes" id="UP000319342"/>
    </source>
</evidence>
<reference evidence="3 4" key="1">
    <citation type="submission" date="2019-02" db="EMBL/GenBank/DDBJ databases">
        <title>Deep-cultivation of Planctomycetes and their phenomic and genomic characterization uncovers novel biology.</title>
        <authorList>
            <person name="Wiegand S."/>
            <person name="Jogler M."/>
            <person name="Boedeker C."/>
            <person name="Pinto D."/>
            <person name="Vollmers J."/>
            <person name="Rivas-Marin E."/>
            <person name="Kohn T."/>
            <person name="Peeters S.H."/>
            <person name="Heuer A."/>
            <person name="Rast P."/>
            <person name="Oberbeckmann S."/>
            <person name="Bunk B."/>
            <person name="Jeske O."/>
            <person name="Meyerdierks A."/>
            <person name="Storesund J.E."/>
            <person name="Kallscheuer N."/>
            <person name="Luecker S."/>
            <person name="Lage O.M."/>
            <person name="Pohl T."/>
            <person name="Merkel B.J."/>
            <person name="Hornburger P."/>
            <person name="Mueller R.-W."/>
            <person name="Bruemmer F."/>
            <person name="Labrenz M."/>
            <person name="Spormann A.M."/>
            <person name="Op den Camp H."/>
            <person name="Overmann J."/>
            <person name="Amann R."/>
            <person name="Jetten M.S.M."/>
            <person name="Mascher T."/>
            <person name="Medema M.H."/>
            <person name="Devos D.P."/>
            <person name="Kaster A.-K."/>
            <person name="Ovreas L."/>
            <person name="Rohde M."/>
            <person name="Galperin M.Y."/>
            <person name="Jogler C."/>
        </authorList>
    </citation>
    <scope>NUCLEOTIDE SEQUENCE [LARGE SCALE GENOMIC DNA]</scope>
    <source>
        <strain evidence="3 4">Pla163</strain>
    </source>
</reference>
<evidence type="ECO:0000256" key="1">
    <source>
        <dbReference type="SAM" id="MobiDB-lite"/>
    </source>
</evidence>
<feature type="signal peptide" evidence="2">
    <location>
        <begin position="1"/>
        <end position="27"/>
    </location>
</feature>
<keyword evidence="4" id="KW-1185">Reference proteome</keyword>
<name>A0A518D599_9BACT</name>
<evidence type="ECO:0008006" key="5">
    <source>
        <dbReference type="Google" id="ProtNLM"/>
    </source>
</evidence>
<organism evidence="3 4">
    <name type="scientific">Rohdeia mirabilis</name>
    <dbReference type="NCBI Taxonomy" id="2528008"/>
    <lineage>
        <taxon>Bacteria</taxon>
        <taxon>Pseudomonadati</taxon>
        <taxon>Planctomycetota</taxon>
        <taxon>Planctomycetia</taxon>
        <taxon>Planctomycetia incertae sedis</taxon>
        <taxon>Rohdeia</taxon>
    </lineage>
</organism>
<accession>A0A518D599</accession>
<evidence type="ECO:0000256" key="2">
    <source>
        <dbReference type="SAM" id="SignalP"/>
    </source>
</evidence>
<proteinExistence type="predicted"/>